<sequence>MDCKRVVLLVAIIASMFFKDPGAGFGGHIDAPVEIRVMEDQARLEAAQDTEATDTSKGNDDEKR</sequence>
<accession>A0A0D2FRD1</accession>
<feature type="chain" id="PRO_5002242150" evidence="2">
    <location>
        <begin position="25"/>
        <end position="64"/>
    </location>
</feature>
<keyword evidence="4" id="KW-1185">Reference proteome</keyword>
<dbReference type="HOGENOM" id="CLU_2868816_0_0_1"/>
<name>A0A0D2FRD1_9EURO</name>
<protein>
    <submittedName>
        <fullName evidence="3">Rhinocladiella mackenziei CBS 650.93 unplaced genomic scaffold supercont1.4, whole genome shotgun sequence</fullName>
    </submittedName>
</protein>
<dbReference type="Proteomes" id="UP000053617">
    <property type="component" value="Unassembled WGS sequence"/>
</dbReference>
<dbReference type="GeneID" id="25293693"/>
<feature type="region of interest" description="Disordered" evidence="1">
    <location>
        <begin position="41"/>
        <end position="64"/>
    </location>
</feature>
<feature type="signal peptide" evidence="2">
    <location>
        <begin position="1"/>
        <end position="24"/>
    </location>
</feature>
<evidence type="ECO:0000256" key="1">
    <source>
        <dbReference type="SAM" id="MobiDB-lite"/>
    </source>
</evidence>
<dbReference type="RefSeq" id="XP_013271888.1">
    <property type="nucleotide sequence ID" value="XM_013416434.1"/>
</dbReference>
<keyword evidence="2" id="KW-0732">Signal</keyword>
<dbReference type="AlphaFoldDB" id="A0A0D2FRD1"/>
<proteinExistence type="predicted"/>
<evidence type="ECO:0000256" key="2">
    <source>
        <dbReference type="SAM" id="SignalP"/>
    </source>
</evidence>
<organism evidence="3 4">
    <name type="scientific">Rhinocladiella mackenziei CBS 650.93</name>
    <dbReference type="NCBI Taxonomy" id="1442369"/>
    <lineage>
        <taxon>Eukaryota</taxon>
        <taxon>Fungi</taxon>
        <taxon>Dikarya</taxon>
        <taxon>Ascomycota</taxon>
        <taxon>Pezizomycotina</taxon>
        <taxon>Eurotiomycetes</taxon>
        <taxon>Chaetothyriomycetidae</taxon>
        <taxon>Chaetothyriales</taxon>
        <taxon>Herpotrichiellaceae</taxon>
        <taxon>Rhinocladiella</taxon>
    </lineage>
</organism>
<evidence type="ECO:0000313" key="4">
    <source>
        <dbReference type="Proteomes" id="UP000053617"/>
    </source>
</evidence>
<evidence type="ECO:0000313" key="3">
    <source>
        <dbReference type="EMBL" id="KIX04752.1"/>
    </source>
</evidence>
<gene>
    <name evidence="3" type="ORF">Z518_05622</name>
</gene>
<dbReference type="EMBL" id="KN847478">
    <property type="protein sequence ID" value="KIX04752.1"/>
    <property type="molecule type" value="Genomic_DNA"/>
</dbReference>
<dbReference type="VEuPathDB" id="FungiDB:Z518_05622"/>
<reference evidence="3 4" key="1">
    <citation type="submission" date="2015-01" db="EMBL/GenBank/DDBJ databases">
        <title>The Genome Sequence of Rhinocladiella mackenzie CBS 650.93.</title>
        <authorList>
            <consortium name="The Broad Institute Genomics Platform"/>
            <person name="Cuomo C."/>
            <person name="de Hoog S."/>
            <person name="Gorbushina A."/>
            <person name="Stielow B."/>
            <person name="Teixiera M."/>
            <person name="Abouelleil A."/>
            <person name="Chapman S.B."/>
            <person name="Priest M."/>
            <person name="Young S.K."/>
            <person name="Wortman J."/>
            <person name="Nusbaum C."/>
            <person name="Birren B."/>
        </authorList>
    </citation>
    <scope>NUCLEOTIDE SEQUENCE [LARGE SCALE GENOMIC DNA]</scope>
    <source>
        <strain evidence="3 4">CBS 650.93</strain>
    </source>
</reference>